<dbReference type="Proteomes" id="UP000184465">
    <property type="component" value="Unassembled WGS sequence"/>
</dbReference>
<feature type="transmembrane region" description="Helical" evidence="7">
    <location>
        <begin position="289"/>
        <end position="306"/>
    </location>
</feature>
<feature type="transmembrane region" description="Helical" evidence="7">
    <location>
        <begin position="174"/>
        <end position="193"/>
    </location>
</feature>
<protein>
    <submittedName>
        <fullName evidence="9">MFS-type transporter involved in bile tolerance, Atg22 family</fullName>
    </submittedName>
</protein>
<feature type="transmembrane region" description="Helical" evidence="7">
    <location>
        <begin position="258"/>
        <end position="277"/>
    </location>
</feature>
<dbReference type="InterPro" id="IPR022324">
    <property type="entry name" value="Bacilysin_exporter_BacE_put"/>
</dbReference>
<evidence type="ECO:0000256" key="7">
    <source>
        <dbReference type="SAM" id="Phobius"/>
    </source>
</evidence>
<keyword evidence="3" id="KW-1003">Cell membrane</keyword>
<dbReference type="CDD" id="cd06173">
    <property type="entry name" value="MFS_MefA_like"/>
    <property type="match status" value="1"/>
</dbReference>
<evidence type="ECO:0000256" key="3">
    <source>
        <dbReference type="ARBA" id="ARBA00022475"/>
    </source>
</evidence>
<evidence type="ECO:0000313" key="10">
    <source>
        <dbReference type="Proteomes" id="UP000184465"/>
    </source>
</evidence>
<dbReference type="PANTHER" id="PTHR43266:SF2">
    <property type="entry name" value="MAJOR FACILITATOR SUPERFAMILY (MFS) PROFILE DOMAIN-CONTAINING PROTEIN"/>
    <property type="match status" value="1"/>
</dbReference>
<evidence type="ECO:0000313" key="9">
    <source>
        <dbReference type="EMBL" id="SHK02526.1"/>
    </source>
</evidence>
<dbReference type="SUPFAM" id="SSF103473">
    <property type="entry name" value="MFS general substrate transporter"/>
    <property type="match status" value="1"/>
</dbReference>
<evidence type="ECO:0000256" key="6">
    <source>
        <dbReference type="ARBA" id="ARBA00023136"/>
    </source>
</evidence>
<evidence type="ECO:0000256" key="4">
    <source>
        <dbReference type="ARBA" id="ARBA00022692"/>
    </source>
</evidence>
<reference evidence="9 10" key="1">
    <citation type="submission" date="2016-11" db="EMBL/GenBank/DDBJ databases">
        <authorList>
            <person name="Jaros S."/>
            <person name="Januszkiewicz K."/>
            <person name="Wedrychowicz H."/>
        </authorList>
    </citation>
    <scope>NUCLEOTIDE SEQUENCE [LARGE SCALE GENOMIC DNA]</scope>
    <source>
        <strain evidence="9 10">DSM 15212</strain>
    </source>
</reference>
<evidence type="ECO:0000256" key="1">
    <source>
        <dbReference type="ARBA" id="ARBA00004651"/>
    </source>
</evidence>
<keyword evidence="6 7" id="KW-0472">Membrane</keyword>
<feature type="transmembrane region" description="Helical" evidence="7">
    <location>
        <begin position="372"/>
        <end position="391"/>
    </location>
</feature>
<feature type="domain" description="Major facilitator superfamily (MFS) profile" evidence="8">
    <location>
        <begin position="1"/>
        <end position="398"/>
    </location>
</feature>
<dbReference type="GO" id="GO:0022857">
    <property type="term" value="F:transmembrane transporter activity"/>
    <property type="evidence" value="ECO:0007669"/>
    <property type="project" value="InterPro"/>
</dbReference>
<feature type="transmembrane region" description="Helical" evidence="7">
    <location>
        <begin position="106"/>
        <end position="127"/>
    </location>
</feature>
<proteinExistence type="predicted"/>
<dbReference type="STRING" id="1121301.SAMN02745912_01999"/>
<dbReference type="InterPro" id="IPR011701">
    <property type="entry name" value="MFS"/>
</dbReference>
<feature type="transmembrane region" description="Helical" evidence="7">
    <location>
        <begin position="343"/>
        <end position="366"/>
    </location>
</feature>
<accession>A0A1M6P3P3</accession>
<feature type="transmembrane region" description="Helical" evidence="7">
    <location>
        <begin position="148"/>
        <end position="168"/>
    </location>
</feature>
<keyword evidence="4 7" id="KW-0812">Transmembrane</keyword>
<sequence length="411" mass="46056">MIKSLTNNALLKNRDFILIGCAQGVSDIGNWFYTIAISATIYTYTKSAIALSLVMILSLIPSALFSIVGGGISDRYNAKRLMICTDVIRGLVTLFALLVTSAQYIYILYIITLINSICGAFFTTSRYSVITKILPSKDISNAFSKLRILYELTVILGSATGGIVFAFLGFKYIVYSNSLTFFISLIFVLLIKYKEDNKKDKERNNFIEMQKEGFNYIKKSVKLRILSLYKVFYTISGGILNILPSILAIKIYNYGETGIGFIFSVIGFGSIVGAYIVGKLKDENFNKRNLLYGGIVIISGWIFLLLSRNFYLALVSVGIICMGNIFSHTYIESYSVKDIEQQFVGRIAGVFQSITYSAVLISLTLLAKLLDYNYQLTIIICIILIIIPNSLMNLKKIKVIKTSNDMIEKEY</sequence>
<dbReference type="GO" id="GO:0005886">
    <property type="term" value="C:plasma membrane"/>
    <property type="evidence" value="ECO:0007669"/>
    <property type="project" value="UniProtKB-SubCell"/>
</dbReference>
<evidence type="ECO:0000259" key="8">
    <source>
        <dbReference type="PROSITE" id="PS50850"/>
    </source>
</evidence>
<dbReference type="PANTHER" id="PTHR43266">
    <property type="entry name" value="MACROLIDE-EFFLUX PROTEIN"/>
    <property type="match status" value="1"/>
</dbReference>
<keyword evidence="5 7" id="KW-1133">Transmembrane helix</keyword>
<dbReference type="AlphaFoldDB" id="A0A1M6P3P3"/>
<organism evidence="9 10">
    <name type="scientific">Paramaledivibacter caminithermalis (strain DSM 15212 / CIP 107654 / DViRD3)</name>
    <name type="common">Clostridium caminithermale</name>
    <dbReference type="NCBI Taxonomy" id="1121301"/>
    <lineage>
        <taxon>Bacteria</taxon>
        <taxon>Bacillati</taxon>
        <taxon>Bacillota</taxon>
        <taxon>Clostridia</taxon>
        <taxon>Peptostreptococcales</taxon>
        <taxon>Caminicellaceae</taxon>
        <taxon>Paramaledivibacter</taxon>
    </lineage>
</organism>
<feature type="transmembrane region" description="Helical" evidence="7">
    <location>
        <begin position="312"/>
        <end position="331"/>
    </location>
</feature>
<name>A0A1M6P3P3_PARC5</name>
<gene>
    <name evidence="9" type="ORF">SAMN02745912_01999</name>
</gene>
<feature type="transmembrane region" description="Helical" evidence="7">
    <location>
        <begin position="16"/>
        <end position="42"/>
    </location>
</feature>
<dbReference type="InterPro" id="IPR036259">
    <property type="entry name" value="MFS_trans_sf"/>
</dbReference>
<keyword evidence="10" id="KW-1185">Reference proteome</keyword>
<dbReference type="InterPro" id="IPR020846">
    <property type="entry name" value="MFS_dom"/>
</dbReference>
<dbReference type="OrthoDB" id="9763297at2"/>
<evidence type="ECO:0000256" key="2">
    <source>
        <dbReference type="ARBA" id="ARBA00022448"/>
    </source>
</evidence>
<dbReference type="EMBL" id="FRAG01000021">
    <property type="protein sequence ID" value="SHK02526.1"/>
    <property type="molecule type" value="Genomic_DNA"/>
</dbReference>
<dbReference type="Gene3D" id="1.20.1250.20">
    <property type="entry name" value="MFS general substrate transporter like domains"/>
    <property type="match status" value="1"/>
</dbReference>
<feature type="transmembrane region" description="Helical" evidence="7">
    <location>
        <begin position="228"/>
        <end position="252"/>
    </location>
</feature>
<comment type="subcellular location">
    <subcellularLocation>
        <location evidence="1">Cell membrane</location>
        <topology evidence="1">Multi-pass membrane protein</topology>
    </subcellularLocation>
</comment>
<dbReference type="PROSITE" id="PS50850">
    <property type="entry name" value="MFS"/>
    <property type="match status" value="1"/>
</dbReference>
<dbReference type="RefSeq" id="WP_073149440.1">
    <property type="nucleotide sequence ID" value="NZ_FRAG01000021.1"/>
</dbReference>
<keyword evidence="2" id="KW-0813">Transport</keyword>
<feature type="transmembrane region" description="Helical" evidence="7">
    <location>
        <begin position="48"/>
        <end position="69"/>
    </location>
</feature>
<dbReference type="PRINTS" id="PR01988">
    <property type="entry name" value="EXPORTERBACE"/>
</dbReference>
<evidence type="ECO:0000256" key="5">
    <source>
        <dbReference type="ARBA" id="ARBA00022989"/>
    </source>
</evidence>
<dbReference type="Pfam" id="PF07690">
    <property type="entry name" value="MFS_1"/>
    <property type="match status" value="1"/>
</dbReference>